<keyword evidence="1" id="KW-0812">Transmembrane</keyword>
<dbReference type="EMBL" id="JAVQLW010000002">
    <property type="protein sequence ID" value="MDS9469138.1"/>
    <property type="molecule type" value="Genomic_DNA"/>
</dbReference>
<dbReference type="Proteomes" id="UP001269144">
    <property type="component" value="Unassembled WGS sequence"/>
</dbReference>
<evidence type="ECO:0000313" key="3">
    <source>
        <dbReference type="Proteomes" id="UP001269144"/>
    </source>
</evidence>
<keyword evidence="1" id="KW-0472">Membrane</keyword>
<sequence>MPILILSVMIASGSALAVFCARSSVLEALAVYAGVGSGSVFAIAFAGTLLKRSGSMRSFG</sequence>
<feature type="transmembrane region" description="Helical" evidence="1">
    <location>
        <begin position="30"/>
        <end position="50"/>
    </location>
</feature>
<evidence type="ECO:0000256" key="1">
    <source>
        <dbReference type="SAM" id="Phobius"/>
    </source>
</evidence>
<name>A0ABU2HVR6_9RHOB</name>
<dbReference type="RefSeq" id="WP_311161667.1">
    <property type="nucleotide sequence ID" value="NZ_JAVQLW010000002.1"/>
</dbReference>
<keyword evidence="3" id="KW-1185">Reference proteome</keyword>
<gene>
    <name evidence="2" type="ORF">RGQ15_16355</name>
</gene>
<protein>
    <submittedName>
        <fullName evidence="2">Uncharacterized protein</fullName>
    </submittedName>
</protein>
<comment type="caution">
    <text evidence="2">The sequence shown here is derived from an EMBL/GenBank/DDBJ whole genome shotgun (WGS) entry which is preliminary data.</text>
</comment>
<keyword evidence="1" id="KW-1133">Transmembrane helix</keyword>
<reference evidence="3" key="1">
    <citation type="submission" date="2023-07" db="EMBL/GenBank/DDBJ databases">
        <title>Paracoccus sp. MBLB3053 whole genome sequence.</title>
        <authorList>
            <person name="Hwang C.Y."/>
            <person name="Cho E.-S."/>
            <person name="Seo M.-J."/>
        </authorList>
    </citation>
    <scope>NUCLEOTIDE SEQUENCE [LARGE SCALE GENOMIC DNA]</scope>
    <source>
        <strain evidence="3">MBLB3053</strain>
    </source>
</reference>
<proteinExistence type="predicted"/>
<accession>A0ABU2HVR6</accession>
<organism evidence="2 3">
    <name type="scientific">Paracoccus aurantius</name>
    <dbReference type="NCBI Taxonomy" id="3073814"/>
    <lineage>
        <taxon>Bacteria</taxon>
        <taxon>Pseudomonadati</taxon>
        <taxon>Pseudomonadota</taxon>
        <taxon>Alphaproteobacteria</taxon>
        <taxon>Rhodobacterales</taxon>
        <taxon>Paracoccaceae</taxon>
        <taxon>Paracoccus</taxon>
    </lineage>
</organism>
<evidence type="ECO:0000313" key="2">
    <source>
        <dbReference type="EMBL" id="MDS9469138.1"/>
    </source>
</evidence>